<name>W7WVX4_TETTS</name>
<proteinExistence type="predicted"/>
<dbReference type="GeneID" id="24439304"/>
<dbReference type="InParanoid" id="W7WVX4"/>
<accession>W7WVX4</accession>
<reference evidence="2" key="1">
    <citation type="journal article" date="2006" name="PLoS Biol.">
        <title>Macronuclear genome sequence of the ciliate Tetrahymena thermophila, a model eukaryote.</title>
        <authorList>
            <person name="Eisen J.A."/>
            <person name="Coyne R.S."/>
            <person name="Wu M."/>
            <person name="Wu D."/>
            <person name="Thiagarajan M."/>
            <person name="Wortman J.R."/>
            <person name="Badger J.H."/>
            <person name="Ren Q."/>
            <person name="Amedeo P."/>
            <person name="Jones K.M."/>
            <person name="Tallon L.J."/>
            <person name="Delcher A.L."/>
            <person name="Salzberg S.L."/>
            <person name="Silva J.C."/>
            <person name="Haas B.J."/>
            <person name="Majoros W.H."/>
            <person name="Farzad M."/>
            <person name="Carlton J.M."/>
            <person name="Smith R.K. Jr."/>
            <person name="Garg J."/>
            <person name="Pearlman R.E."/>
            <person name="Karrer K.M."/>
            <person name="Sun L."/>
            <person name="Manning G."/>
            <person name="Elde N.C."/>
            <person name="Turkewitz A.P."/>
            <person name="Asai D.J."/>
            <person name="Wilkes D.E."/>
            <person name="Wang Y."/>
            <person name="Cai H."/>
            <person name="Collins K."/>
            <person name="Stewart B.A."/>
            <person name="Lee S.R."/>
            <person name="Wilamowska K."/>
            <person name="Weinberg Z."/>
            <person name="Ruzzo W.L."/>
            <person name="Wloga D."/>
            <person name="Gaertig J."/>
            <person name="Frankel J."/>
            <person name="Tsao C.-C."/>
            <person name="Gorovsky M.A."/>
            <person name="Keeling P.J."/>
            <person name="Waller R.F."/>
            <person name="Patron N.J."/>
            <person name="Cherry J.M."/>
            <person name="Stover N.A."/>
            <person name="Krieger C.J."/>
            <person name="del Toro C."/>
            <person name="Ryder H.F."/>
            <person name="Williamson S.C."/>
            <person name="Barbeau R.A."/>
            <person name="Hamilton E.P."/>
            <person name="Orias E."/>
        </authorList>
    </citation>
    <scope>NUCLEOTIDE SEQUENCE [LARGE SCALE GENOMIC DNA]</scope>
    <source>
        <strain evidence="2">SB210</strain>
    </source>
</reference>
<organism evidence="1 2">
    <name type="scientific">Tetrahymena thermophila (strain SB210)</name>
    <dbReference type="NCBI Taxonomy" id="312017"/>
    <lineage>
        <taxon>Eukaryota</taxon>
        <taxon>Sar</taxon>
        <taxon>Alveolata</taxon>
        <taxon>Ciliophora</taxon>
        <taxon>Intramacronucleata</taxon>
        <taxon>Oligohymenophorea</taxon>
        <taxon>Hymenostomatida</taxon>
        <taxon>Tetrahymenina</taxon>
        <taxon>Tetrahymenidae</taxon>
        <taxon>Tetrahymena</taxon>
    </lineage>
</organism>
<sequence>MESLKHRDKNRYIVQEMFFNKKALLDQKAKLLKLRAYQYFQKEYVCILNLFKDKRGQFLTLLSWFLNHHRIDFKFIECFQYFIFISSSDIARLSNLVFQFTELIKPNLAHFVYNYQNLKFGQIRFQLLVRFKSKKQEIQIENLLKNFNCVTYTEYKYMIIFFFDYRGFMTSQIELQKNQIEYDFYYSQPRVVRKEVLFQNEQKIEFFQLRQKLDYFYNTKSENINDKICEKNNLVNLVQPIKDLIYYIDFSFISFYKMKVNKEFIELIQNQKSNSTEF</sequence>
<dbReference type="RefSeq" id="XP_012656521.1">
    <property type="nucleotide sequence ID" value="XM_012801067.1"/>
</dbReference>
<dbReference type="Proteomes" id="UP000009168">
    <property type="component" value="Unassembled WGS sequence"/>
</dbReference>
<dbReference type="KEGG" id="tet:TTHERM_000498079"/>
<protein>
    <submittedName>
        <fullName evidence="1">Uncharacterized protein</fullName>
    </submittedName>
</protein>
<dbReference type="EMBL" id="GG662212">
    <property type="protein sequence ID" value="EWS70965.1"/>
    <property type="molecule type" value="Genomic_DNA"/>
</dbReference>
<gene>
    <name evidence="1" type="ORF">TTHERM_000498079</name>
</gene>
<evidence type="ECO:0000313" key="2">
    <source>
        <dbReference type="Proteomes" id="UP000009168"/>
    </source>
</evidence>
<keyword evidence="2" id="KW-1185">Reference proteome</keyword>
<dbReference type="AlphaFoldDB" id="W7WVX4"/>
<evidence type="ECO:0000313" key="1">
    <source>
        <dbReference type="EMBL" id="EWS70965.1"/>
    </source>
</evidence>